<proteinExistence type="predicted"/>
<sequence>MDKQKNYEAYLKSTHRLGRIVSMITLVLLVGAPFMIGTLLGAGPDLGAVARGFLSVGLVWTVSSVVEFLVYTPMLGAGGSYLAFITGNLINMKIPCAMNAKELVDAKSGTAENEVIATLSIATSALVTIVVLALGVVLLIPLQPVLQSPVLAPAFANVVPALFGAMAYKYYRKDPLLALIPLTVMIVLFTLVPSLTSSTSFMIIPAGALAIALAWMKYRRETKGAAE</sequence>
<dbReference type="Proteomes" id="UP000682782">
    <property type="component" value="Chromosome"/>
</dbReference>
<reference evidence="1" key="1">
    <citation type="submission" date="2021-01" db="EMBL/GenBank/DDBJ databases">
        <title>Complete genome sequence of Clostridiales bacterium R-7.</title>
        <authorList>
            <person name="Mahoney-Kurpe S.C."/>
            <person name="Palevich N."/>
            <person name="Koike S."/>
            <person name="Moon C.D."/>
            <person name="Attwood G.T."/>
        </authorList>
    </citation>
    <scope>NUCLEOTIDE SEQUENCE</scope>
    <source>
        <strain evidence="1">R-7</strain>
    </source>
</reference>
<accession>A0AC61MXB6</accession>
<evidence type="ECO:0000313" key="1">
    <source>
        <dbReference type="EMBL" id="QUC67570.1"/>
    </source>
</evidence>
<gene>
    <name evidence="1" type="ORF">JYE49_02390</name>
</gene>
<evidence type="ECO:0000313" key="2">
    <source>
        <dbReference type="Proteomes" id="UP000682782"/>
    </source>
</evidence>
<keyword evidence="2" id="KW-1185">Reference proteome</keyword>
<protein>
    <submittedName>
        <fullName evidence="1">Uncharacterized protein</fullName>
    </submittedName>
</protein>
<name>A0AC61MXB6_9FIRM</name>
<organism evidence="1 2">
    <name type="scientific">Aristaeella hokkaidonensis</name>
    <dbReference type="NCBI Taxonomy" id="3046382"/>
    <lineage>
        <taxon>Bacteria</taxon>
        <taxon>Bacillati</taxon>
        <taxon>Bacillota</taxon>
        <taxon>Clostridia</taxon>
        <taxon>Eubacteriales</taxon>
        <taxon>Aristaeellaceae</taxon>
        <taxon>Aristaeella</taxon>
    </lineage>
</organism>
<dbReference type="EMBL" id="CP068393">
    <property type="protein sequence ID" value="QUC67570.1"/>
    <property type="molecule type" value="Genomic_DNA"/>
</dbReference>